<proteinExistence type="predicted"/>
<feature type="coiled-coil region" evidence="1">
    <location>
        <begin position="93"/>
        <end position="127"/>
    </location>
</feature>
<keyword evidence="4" id="KW-1185">Reference proteome</keyword>
<evidence type="ECO:0000313" key="4">
    <source>
        <dbReference type="Proteomes" id="UP001190700"/>
    </source>
</evidence>
<reference evidence="3 4" key="1">
    <citation type="journal article" date="2015" name="Genome Biol. Evol.">
        <title>Comparative Genomics of a Bacterivorous Green Alga Reveals Evolutionary Causalities and Consequences of Phago-Mixotrophic Mode of Nutrition.</title>
        <authorList>
            <person name="Burns J.A."/>
            <person name="Paasch A."/>
            <person name="Narechania A."/>
            <person name="Kim E."/>
        </authorList>
    </citation>
    <scope>NUCLEOTIDE SEQUENCE [LARGE SCALE GENOMIC DNA]</scope>
    <source>
        <strain evidence="3 4">PLY_AMNH</strain>
    </source>
</reference>
<name>A0AAE0FJ57_9CHLO</name>
<evidence type="ECO:0000313" key="3">
    <source>
        <dbReference type="EMBL" id="KAK3260771.1"/>
    </source>
</evidence>
<sequence>MPGERRSKWKNGTPFQNPKQTLKRTTQRQFDTSTDAEKTVPGSRVRKTLSPAAETKGKRRRVCKDFGELPTDAQQGLDENLQLWPTPSEACTIADFEKQNNALTHKLRDQKRAYDNLREEMLREREKAKHAEFLHEQSLNQMQVLLIERGSLKQEIHRLVRENEELAAFTELAQQQVTSRGEPGFGEYV</sequence>
<feature type="region of interest" description="Disordered" evidence="2">
    <location>
        <begin position="1"/>
        <end position="61"/>
    </location>
</feature>
<dbReference type="Proteomes" id="UP001190700">
    <property type="component" value="Unassembled WGS sequence"/>
</dbReference>
<gene>
    <name evidence="3" type="ORF">CYMTET_30292</name>
</gene>
<organism evidence="3 4">
    <name type="scientific">Cymbomonas tetramitiformis</name>
    <dbReference type="NCBI Taxonomy" id="36881"/>
    <lineage>
        <taxon>Eukaryota</taxon>
        <taxon>Viridiplantae</taxon>
        <taxon>Chlorophyta</taxon>
        <taxon>Pyramimonadophyceae</taxon>
        <taxon>Pyramimonadales</taxon>
        <taxon>Pyramimonadaceae</taxon>
        <taxon>Cymbomonas</taxon>
    </lineage>
</organism>
<evidence type="ECO:0000256" key="2">
    <source>
        <dbReference type="SAM" id="MobiDB-lite"/>
    </source>
</evidence>
<accession>A0AAE0FJ57</accession>
<dbReference type="EMBL" id="LGRX02017435">
    <property type="protein sequence ID" value="KAK3260771.1"/>
    <property type="molecule type" value="Genomic_DNA"/>
</dbReference>
<keyword evidence="1" id="KW-0175">Coiled coil</keyword>
<dbReference type="AlphaFoldDB" id="A0AAE0FJ57"/>
<comment type="caution">
    <text evidence="3">The sequence shown here is derived from an EMBL/GenBank/DDBJ whole genome shotgun (WGS) entry which is preliminary data.</text>
</comment>
<evidence type="ECO:0000256" key="1">
    <source>
        <dbReference type="SAM" id="Coils"/>
    </source>
</evidence>
<protein>
    <submittedName>
        <fullName evidence="3">Uncharacterized protein</fullName>
    </submittedName>
</protein>